<comment type="caution">
    <text evidence="1">The sequence shown here is derived from an EMBL/GenBank/DDBJ whole genome shotgun (WGS) entry which is preliminary data.</text>
</comment>
<name>A0A645E6Q2_9ZZZZ</name>
<protein>
    <submittedName>
        <fullName evidence="1">Uncharacterized protein</fullName>
    </submittedName>
</protein>
<reference evidence="1" key="1">
    <citation type="submission" date="2019-08" db="EMBL/GenBank/DDBJ databases">
        <authorList>
            <person name="Kucharzyk K."/>
            <person name="Murdoch R.W."/>
            <person name="Higgins S."/>
            <person name="Loffler F."/>
        </authorList>
    </citation>
    <scope>NUCLEOTIDE SEQUENCE</scope>
</reference>
<accession>A0A645E6Q2</accession>
<proteinExistence type="predicted"/>
<gene>
    <name evidence="1" type="ORF">SDC9_144348</name>
</gene>
<dbReference type="AlphaFoldDB" id="A0A645E6Q2"/>
<evidence type="ECO:0000313" key="1">
    <source>
        <dbReference type="EMBL" id="MPM97175.1"/>
    </source>
</evidence>
<sequence>MPHSGQRYIGRPNIECTPGGVSIHPVVPAGKGIAAFCQVAGISEYGYRVARRIAAAVNRHAASVIPVAVVGDGVGAACRRPNGIQDIIIRIHRIRSQSCRCVRFRRPSQKTVARPAQPAAIV</sequence>
<dbReference type="EMBL" id="VSSQ01043485">
    <property type="protein sequence ID" value="MPM97175.1"/>
    <property type="molecule type" value="Genomic_DNA"/>
</dbReference>
<organism evidence="1">
    <name type="scientific">bioreactor metagenome</name>
    <dbReference type="NCBI Taxonomy" id="1076179"/>
    <lineage>
        <taxon>unclassified sequences</taxon>
        <taxon>metagenomes</taxon>
        <taxon>ecological metagenomes</taxon>
    </lineage>
</organism>